<accession>A0A1H0G1G4</accession>
<reference evidence="2" key="1">
    <citation type="submission" date="2016-10" db="EMBL/GenBank/DDBJ databases">
        <authorList>
            <person name="Varghese N."/>
            <person name="Submissions S."/>
        </authorList>
    </citation>
    <scope>NUCLEOTIDE SEQUENCE [LARGE SCALE GENOMIC DNA]</scope>
    <source>
        <strain evidence="2">JCM 21621</strain>
    </source>
</reference>
<protein>
    <recommendedName>
        <fullName evidence="3">DUF342 domain-containing protein</fullName>
    </recommendedName>
</protein>
<dbReference type="AlphaFoldDB" id="A0A1H0G1G4"/>
<dbReference type="RefSeq" id="WP_139207017.1">
    <property type="nucleotide sequence ID" value="NZ_FNIJ01000007.1"/>
</dbReference>
<evidence type="ECO:0008006" key="3">
    <source>
        <dbReference type="Google" id="ProtNLM"/>
    </source>
</evidence>
<dbReference type="Proteomes" id="UP000242957">
    <property type="component" value="Unassembled WGS sequence"/>
</dbReference>
<proteinExistence type="predicted"/>
<evidence type="ECO:0000313" key="1">
    <source>
        <dbReference type="EMBL" id="SDO00737.1"/>
    </source>
</evidence>
<sequence length="624" mass="65938">MPRITRTPSPTRQRGMATILIVLLAGLALTATALGVMHAVRGAQQKQVAVHASTHAQAGAWAGTEIFRQYLEQLDETELGQLQEGDDIVMTVGERELHASIASSPEEIDAGRYRVTANIRNQDDAARATSTIQAVYAVAPGGGQSNPSNPWDNVINISGDLDMRGSVDVKGGDNANFNVDGRIDLGGSVTGIKTMRATGDIELGGAVQVYELFTNGNITLHGSSAATKASALGNINVQSAGSQGKFYANGNVRFGNGGGSVGTVDALGNVYCVDTSWSRFVSIRAGKSVFDCPLAPDRIAENRLDEMQPLQPFVPPKPRVDAYELKDLANYVFEYRNGQVQVSVRNVNGIADGAYRLGKIRQNYNDRWGYLCSALDGNGYCREECSTVNNGSCAGVGADRLRKITQGTWDGAQSIAYDNGTWRLSGDGGDNAPAVVAPGALWFDGNLDLDSGKYRNTILATGNIATRGSHRTWSVNFAGYAETCNSAFYSGLYPSNFCDIGTQKLKSNALGNIGLLAGGYVGSAFNGGNIALGASTQVYGSVIAGNVLETNGQSLIKGYVTVAKQGNATGTDWRGNTTIDLENLPESFDPGGIPGMGGEDPCQGDCGQEGEQTSQATLLWSRYL</sequence>
<keyword evidence="2" id="KW-1185">Reference proteome</keyword>
<dbReference type="STRING" id="198616.SAMN05216193_10714"/>
<organism evidence="1 2">
    <name type="scientific">Pseudomonas jinjuensis</name>
    <dbReference type="NCBI Taxonomy" id="198616"/>
    <lineage>
        <taxon>Bacteria</taxon>
        <taxon>Pseudomonadati</taxon>
        <taxon>Pseudomonadota</taxon>
        <taxon>Gammaproteobacteria</taxon>
        <taxon>Pseudomonadales</taxon>
        <taxon>Pseudomonadaceae</taxon>
        <taxon>Pseudomonas</taxon>
    </lineage>
</organism>
<dbReference type="OrthoDB" id="6232704at2"/>
<name>A0A1H0G1G4_9PSED</name>
<evidence type="ECO:0000313" key="2">
    <source>
        <dbReference type="Proteomes" id="UP000242957"/>
    </source>
</evidence>
<dbReference type="EMBL" id="FNIJ01000007">
    <property type="protein sequence ID" value="SDO00737.1"/>
    <property type="molecule type" value="Genomic_DNA"/>
</dbReference>
<gene>
    <name evidence="1" type="ORF">SAMN05216193_10714</name>
</gene>